<dbReference type="Gene3D" id="3.30.70.270">
    <property type="match status" value="1"/>
</dbReference>
<protein>
    <recommendedName>
        <fullName evidence="3">Reverse transcriptase domain-containing protein</fullName>
    </recommendedName>
</protein>
<organism evidence="1 2">
    <name type="scientific">Ignelater luminosus</name>
    <name type="common">Cucubano</name>
    <name type="synonym">Pyrophorus luminosus</name>
    <dbReference type="NCBI Taxonomy" id="2038154"/>
    <lineage>
        <taxon>Eukaryota</taxon>
        <taxon>Metazoa</taxon>
        <taxon>Ecdysozoa</taxon>
        <taxon>Arthropoda</taxon>
        <taxon>Hexapoda</taxon>
        <taxon>Insecta</taxon>
        <taxon>Pterygota</taxon>
        <taxon>Neoptera</taxon>
        <taxon>Endopterygota</taxon>
        <taxon>Coleoptera</taxon>
        <taxon>Polyphaga</taxon>
        <taxon>Elateriformia</taxon>
        <taxon>Elateroidea</taxon>
        <taxon>Elateridae</taxon>
        <taxon>Agrypninae</taxon>
        <taxon>Pyrophorini</taxon>
        <taxon>Ignelater</taxon>
    </lineage>
</organism>
<name>A0A8K0CNX8_IGNLU</name>
<dbReference type="GO" id="GO:0071897">
    <property type="term" value="P:DNA biosynthetic process"/>
    <property type="evidence" value="ECO:0007669"/>
    <property type="project" value="UniProtKB-ARBA"/>
</dbReference>
<reference evidence="1" key="1">
    <citation type="submission" date="2019-08" db="EMBL/GenBank/DDBJ databases">
        <title>The genome of the North American firefly Photinus pyralis.</title>
        <authorList>
            <consortium name="Photinus pyralis genome working group"/>
            <person name="Fallon T.R."/>
            <person name="Sander Lower S.E."/>
            <person name="Weng J.-K."/>
        </authorList>
    </citation>
    <scope>NUCLEOTIDE SEQUENCE</scope>
    <source>
        <strain evidence="1">TRF0915ILg1</strain>
        <tissue evidence="1">Whole body</tissue>
    </source>
</reference>
<accession>A0A8K0CNX8</accession>
<proteinExistence type="predicted"/>
<dbReference type="Proteomes" id="UP000801492">
    <property type="component" value="Unassembled WGS sequence"/>
</dbReference>
<dbReference type="InterPro" id="IPR050951">
    <property type="entry name" value="Retrovirus_Pol_polyprotein"/>
</dbReference>
<evidence type="ECO:0008006" key="3">
    <source>
        <dbReference type="Google" id="ProtNLM"/>
    </source>
</evidence>
<dbReference type="InterPro" id="IPR043128">
    <property type="entry name" value="Rev_trsase/Diguanyl_cyclase"/>
</dbReference>
<dbReference type="AlphaFoldDB" id="A0A8K0CNX8"/>
<keyword evidence="2" id="KW-1185">Reference proteome</keyword>
<dbReference type="PANTHER" id="PTHR37984:SF7">
    <property type="entry name" value="INTEGRASE CATALYTIC DOMAIN-CONTAINING PROTEIN"/>
    <property type="match status" value="1"/>
</dbReference>
<evidence type="ECO:0000313" key="2">
    <source>
        <dbReference type="Proteomes" id="UP000801492"/>
    </source>
</evidence>
<feature type="non-terminal residue" evidence="1">
    <location>
        <position position="61"/>
    </location>
</feature>
<evidence type="ECO:0000313" key="1">
    <source>
        <dbReference type="EMBL" id="KAF2890918.1"/>
    </source>
</evidence>
<dbReference type="SUPFAM" id="SSF56672">
    <property type="entry name" value="DNA/RNA polymerases"/>
    <property type="match status" value="1"/>
</dbReference>
<gene>
    <name evidence="1" type="ORF">ILUMI_15255</name>
</gene>
<dbReference type="OrthoDB" id="6743981at2759"/>
<comment type="caution">
    <text evidence="1">The sequence shown here is derived from an EMBL/GenBank/DDBJ whole genome shotgun (WGS) entry which is preliminary data.</text>
</comment>
<dbReference type="PANTHER" id="PTHR37984">
    <property type="entry name" value="PROTEIN CBG26694"/>
    <property type="match status" value="1"/>
</dbReference>
<dbReference type="EMBL" id="VTPC01043908">
    <property type="protein sequence ID" value="KAF2890918.1"/>
    <property type="molecule type" value="Genomic_DNA"/>
</dbReference>
<dbReference type="InterPro" id="IPR043502">
    <property type="entry name" value="DNA/RNA_pol_sf"/>
</dbReference>
<sequence>MEQPKNKSDVWRLLGLLKFFSQYIPNLSKLTSNLRNLTRNEVQFEWTEAHSNELEKLKHIL</sequence>